<reference evidence="1 2" key="1">
    <citation type="submission" date="2018-06" db="EMBL/GenBank/DDBJ databases">
        <authorList>
            <consortium name="Pathogen Informatics"/>
            <person name="Doyle S."/>
        </authorList>
    </citation>
    <scope>NUCLEOTIDE SEQUENCE [LARGE SCALE GENOMIC DNA]</scope>
    <source>
        <strain evidence="1 2">NCTC9381</strain>
    </source>
</reference>
<dbReference type="AntiFam" id="ANF00095">
    <property type="entry name" value="Shadow ORF (opposite ABC transporters)"/>
</dbReference>
<name>A0A379AAG7_ENTAG</name>
<organism evidence="1 2">
    <name type="scientific">Enterobacter agglomerans</name>
    <name type="common">Erwinia herbicola</name>
    <name type="synonym">Pantoea agglomerans</name>
    <dbReference type="NCBI Taxonomy" id="549"/>
    <lineage>
        <taxon>Bacteria</taxon>
        <taxon>Pseudomonadati</taxon>
        <taxon>Pseudomonadota</taxon>
        <taxon>Gammaproteobacteria</taxon>
        <taxon>Enterobacterales</taxon>
        <taxon>Erwiniaceae</taxon>
        <taxon>Pantoea</taxon>
        <taxon>Pantoea agglomerans group</taxon>
    </lineage>
</organism>
<evidence type="ECO:0000313" key="1">
    <source>
        <dbReference type="EMBL" id="SUB14588.1"/>
    </source>
</evidence>
<accession>A0A379AAG7</accession>
<protein>
    <submittedName>
        <fullName evidence="1">Uncharacterized protein</fullName>
    </submittedName>
</protein>
<dbReference type="EMBL" id="UGSO01000001">
    <property type="protein sequence ID" value="SUB14588.1"/>
    <property type="molecule type" value="Genomic_DNA"/>
</dbReference>
<sequence length="107" mass="12055">MGIERVVLEHHCNPAIFWLFLSNAPVVDIDIAGADALQSGHHAQQGRFTAAGWSDHHHKFAVIDGDIQRLNDLIFAHRRIWLLPEGLRLPILFLTLNQTAHKGTLHD</sequence>
<dbReference type="Proteomes" id="UP000254640">
    <property type="component" value="Unassembled WGS sequence"/>
</dbReference>
<gene>
    <name evidence="1" type="ORF">NCTC9381_00437</name>
</gene>
<proteinExistence type="predicted"/>
<dbReference type="AlphaFoldDB" id="A0A379AAG7"/>
<evidence type="ECO:0000313" key="2">
    <source>
        <dbReference type="Proteomes" id="UP000254640"/>
    </source>
</evidence>
<keyword evidence="2" id="KW-1185">Reference proteome</keyword>